<evidence type="ECO:0000313" key="2">
    <source>
        <dbReference type="EMBL" id="ACS79404.1"/>
    </source>
</evidence>
<feature type="chain" id="PRO_5002962898" description="Outer membrane protein beta-barrel domain-containing protein" evidence="1">
    <location>
        <begin position="23"/>
        <end position="266"/>
    </location>
</feature>
<accession>C6C208</accession>
<evidence type="ECO:0000256" key="1">
    <source>
        <dbReference type="SAM" id="SignalP"/>
    </source>
</evidence>
<dbReference type="Gene3D" id="2.40.128.100">
    <property type="entry name" value="OPCA outer membrane adhesin/invasin"/>
    <property type="match status" value="1"/>
</dbReference>
<organism evidence="2 3">
    <name type="scientific">Maridesulfovibrio salexigens (strain ATCC 14822 / DSM 2638 / NCIMB 8403 / VKM B-1763)</name>
    <name type="common">Desulfovibrio salexigens</name>
    <dbReference type="NCBI Taxonomy" id="526222"/>
    <lineage>
        <taxon>Bacteria</taxon>
        <taxon>Pseudomonadati</taxon>
        <taxon>Thermodesulfobacteriota</taxon>
        <taxon>Desulfovibrionia</taxon>
        <taxon>Desulfovibrionales</taxon>
        <taxon>Desulfovibrionaceae</taxon>
        <taxon>Maridesulfovibrio</taxon>
    </lineage>
</organism>
<sequence length="266" mass="29765">MFKRQVILFTTALLLMASSAFAADKELFPTSEFKLGYEGMYMYYDEPDVMHEKGILNGGFGSWTGYFSDYNIMLNAELEGLAGSLRYSGKYSDGTPLECDTDDYFISGRATIGMGLDYGHTGITPYLGIAARYWNDDIKATGGYERQIKQVYLPVGVNIVTRLDEGWSIGGTLEGDLLLGGKVKSKLSDVGSNYQDVNNTQEFASGGGGRVSAFLEYDFDDYALGMEPYFRYWHIKDSKKDTVSSGTYMEPKNKFYMSGLRLYVKF</sequence>
<keyword evidence="3" id="KW-1185">Reference proteome</keyword>
<dbReference type="HOGENOM" id="CLU_083881_0_0_7"/>
<feature type="signal peptide" evidence="1">
    <location>
        <begin position="1"/>
        <end position="22"/>
    </location>
</feature>
<dbReference type="OrthoDB" id="5448712at2"/>
<protein>
    <recommendedName>
        <fullName evidence="4">Outer membrane protein beta-barrel domain-containing protein</fullName>
    </recommendedName>
</protein>
<dbReference type="KEGG" id="dsa:Desal_1342"/>
<evidence type="ECO:0008006" key="4">
    <source>
        <dbReference type="Google" id="ProtNLM"/>
    </source>
</evidence>
<dbReference type="eggNOG" id="ENOG50339EN">
    <property type="taxonomic scope" value="Bacteria"/>
</dbReference>
<dbReference type="EMBL" id="CP001649">
    <property type="protein sequence ID" value="ACS79404.1"/>
    <property type="molecule type" value="Genomic_DNA"/>
</dbReference>
<dbReference type="Proteomes" id="UP000002601">
    <property type="component" value="Chromosome"/>
</dbReference>
<evidence type="ECO:0000313" key="3">
    <source>
        <dbReference type="Proteomes" id="UP000002601"/>
    </source>
</evidence>
<dbReference type="SUPFAM" id="SSF69917">
    <property type="entry name" value="OMPT-like"/>
    <property type="match status" value="1"/>
</dbReference>
<dbReference type="AlphaFoldDB" id="C6C208"/>
<keyword evidence="1" id="KW-0732">Signal</keyword>
<reference evidence="2 3" key="1">
    <citation type="submission" date="2009-06" db="EMBL/GenBank/DDBJ databases">
        <title>Complete sequence of Desulfovibrio salexigens DSM 2638.</title>
        <authorList>
            <consortium name="US DOE Joint Genome Institute"/>
            <person name="Lucas S."/>
            <person name="Copeland A."/>
            <person name="Lapidus A."/>
            <person name="Glavina del Rio T."/>
            <person name="Tice H."/>
            <person name="Bruce D."/>
            <person name="Goodwin L."/>
            <person name="Pitluck S."/>
            <person name="Munk A.C."/>
            <person name="Brettin T."/>
            <person name="Detter J.C."/>
            <person name="Han C."/>
            <person name="Tapia R."/>
            <person name="Larimer F."/>
            <person name="Land M."/>
            <person name="Hauser L."/>
            <person name="Kyrpides N."/>
            <person name="Anderson I."/>
            <person name="Wall J.D."/>
            <person name="Arkin A.P."/>
            <person name="Dehal P."/>
            <person name="Chivian D."/>
            <person name="Giles B."/>
            <person name="Hazen T.C."/>
        </authorList>
    </citation>
    <scope>NUCLEOTIDE SEQUENCE [LARGE SCALE GENOMIC DNA]</scope>
    <source>
        <strain evidence="3">ATCC 14822 / DSM 2638 / NCIMB 8403 / VKM B-1763</strain>
    </source>
</reference>
<dbReference type="STRING" id="526222.Desal_1342"/>
<name>C6C208_MARSD</name>
<dbReference type="GO" id="GO:0004190">
    <property type="term" value="F:aspartic-type endopeptidase activity"/>
    <property type="evidence" value="ECO:0007669"/>
    <property type="project" value="InterPro"/>
</dbReference>
<gene>
    <name evidence="2" type="ordered locus">Desal_1342</name>
</gene>
<dbReference type="RefSeq" id="WP_015851222.1">
    <property type="nucleotide sequence ID" value="NC_012881.1"/>
</dbReference>
<proteinExistence type="predicted"/>
<dbReference type="InterPro" id="IPR020080">
    <property type="entry name" value="OM_adhesin/peptidase_omptin"/>
</dbReference>